<dbReference type="Proteomes" id="UP000824469">
    <property type="component" value="Unassembled WGS sequence"/>
</dbReference>
<dbReference type="PANTHER" id="PTHR10177">
    <property type="entry name" value="CYCLINS"/>
    <property type="match status" value="1"/>
</dbReference>
<proteinExistence type="predicted"/>
<dbReference type="Gene3D" id="1.10.472.10">
    <property type="entry name" value="Cyclin-like"/>
    <property type="match status" value="2"/>
</dbReference>
<evidence type="ECO:0000256" key="2">
    <source>
        <dbReference type="ARBA" id="ARBA00023127"/>
    </source>
</evidence>
<name>A0AA38CKD1_TAXCH</name>
<feature type="non-terminal residue" evidence="5">
    <location>
        <position position="219"/>
    </location>
</feature>
<dbReference type="SUPFAM" id="SSF47954">
    <property type="entry name" value="Cyclin-like"/>
    <property type="match status" value="1"/>
</dbReference>
<dbReference type="Pfam" id="PF02984">
    <property type="entry name" value="Cyclin_C"/>
    <property type="match status" value="1"/>
</dbReference>
<accession>A0AA38CKD1</accession>
<dbReference type="Pfam" id="PF00134">
    <property type="entry name" value="Cyclin_N"/>
    <property type="match status" value="1"/>
</dbReference>
<gene>
    <name evidence="5" type="ORF">KI387_031104</name>
</gene>
<feature type="domain" description="Cyclin C-terminal" evidence="4">
    <location>
        <begin position="58"/>
        <end position="188"/>
    </location>
</feature>
<dbReference type="InterPro" id="IPR006671">
    <property type="entry name" value="Cyclin_N"/>
</dbReference>
<organism evidence="5 6">
    <name type="scientific">Taxus chinensis</name>
    <name type="common">Chinese yew</name>
    <name type="synonym">Taxus wallichiana var. chinensis</name>
    <dbReference type="NCBI Taxonomy" id="29808"/>
    <lineage>
        <taxon>Eukaryota</taxon>
        <taxon>Viridiplantae</taxon>
        <taxon>Streptophyta</taxon>
        <taxon>Embryophyta</taxon>
        <taxon>Tracheophyta</taxon>
        <taxon>Spermatophyta</taxon>
        <taxon>Pinopsida</taxon>
        <taxon>Pinidae</taxon>
        <taxon>Conifers II</taxon>
        <taxon>Cupressales</taxon>
        <taxon>Taxaceae</taxon>
        <taxon>Taxus</taxon>
    </lineage>
</organism>
<keyword evidence="3" id="KW-0131">Cell cycle</keyword>
<evidence type="ECO:0000259" key="4">
    <source>
        <dbReference type="SMART" id="SM01332"/>
    </source>
</evidence>
<keyword evidence="2" id="KW-0195">Cyclin</keyword>
<sequence length="219" mass="24155">MQLASVACLSLAAKMEETHVPLLLDLQVKGAEYVFDAGTVQRMELIVLGALKWRMITVTPVSYIHHGARTLGLQHYHHCRNFILRCSEVALCAVKDPRTLGFRPSVVAAATMMCTMRETKALENAGCESRLLSGLKVDKVAVRKCYHFLQESLGKTITCKRRALNSYSSSLVHGSPQGVLNSNFSCNSDYSTVNCAFTGPSFETSGAKKRKIEDLFPTH</sequence>
<dbReference type="InterPro" id="IPR036915">
    <property type="entry name" value="Cyclin-like_sf"/>
</dbReference>
<dbReference type="AlphaFoldDB" id="A0AA38CKD1"/>
<dbReference type="InterPro" id="IPR004367">
    <property type="entry name" value="Cyclin_C-dom"/>
</dbReference>
<evidence type="ECO:0000256" key="1">
    <source>
        <dbReference type="ARBA" id="ARBA00022618"/>
    </source>
</evidence>
<keyword evidence="1" id="KW-0132">Cell division</keyword>
<reference evidence="5 6" key="1">
    <citation type="journal article" date="2021" name="Nat. Plants">
        <title>The Taxus genome provides insights into paclitaxel biosynthesis.</title>
        <authorList>
            <person name="Xiong X."/>
            <person name="Gou J."/>
            <person name="Liao Q."/>
            <person name="Li Y."/>
            <person name="Zhou Q."/>
            <person name="Bi G."/>
            <person name="Li C."/>
            <person name="Du R."/>
            <person name="Wang X."/>
            <person name="Sun T."/>
            <person name="Guo L."/>
            <person name="Liang H."/>
            <person name="Lu P."/>
            <person name="Wu Y."/>
            <person name="Zhang Z."/>
            <person name="Ro D.K."/>
            <person name="Shang Y."/>
            <person name="Huang S."/>
            <person name="Yan J."/>
        </authorList>
    </citation>
    <scope>NUCLEOTIDE SEQUENCE [LARGE SCALE GENOMIC DNA]</scope>
    <source>
        <strain evidence="5">Ta-2019</strain>
    </source>
</reference>
<evidence type="ECO:0000313" key="5">
    <source>
        <dbReference type="EMBL" id="KAH9299422.1"/>
    </source>
</evidence>
<dbReference type="CDD" id="cd20544">
    <property type="entry name" value="CYCLIN_AtCycD-like_rpt2"/>
    <property type="match status" value="1"/>
</dbReference>
<evidence type="ECO:0000313" key="6">
    <source>
        <dbReference type="Proteomes" id="UP000824469"/>
    </source>
</evidence>
<keyword evidence="6" id="KW-1185">Reference proteome</keyword>
<comment type="caution">
    <text evidence="5">The sequence shown here is derived from an EMBL/GenBank/DDBJ whole genome shotgun (WGS) entry which is preliminary data.</text>
</comment>
<dbReference type="GO" id="GO:0051301">
    <property type="term" value="P:cell division"/>
    <property type="evidence" value="ECO:0007669"/>
    <property type="project" value="UniProtKB-KW"/>
</dbReference>
<dbReference type="SMART" id="SM01332">
    <property type="entry name" value="Cyclin_C"/>
    <property type="match status" value="1"/>
</dbReference>
<protein>
    <recommendedName>
        <fullName evidence="4">Cyclin C-terminal domain-containing protein</fullName>
    </recommendedName>
</protein>
<evidence type="ECO:0000256" key="3">
    <source>
        <dbReference type="ARBA" id="ARBA00023306"/>
    </source>
</evidence>
<dbReference type="EMBL" id="JAHRHJ020000010">
    <property type="protein sequence ID" value="KAH9299422.1"/>
    <property type="molecule type" value="Genomic_DNA"/>
</dbReference>
<dbReference type="InterPro" id="IPR039361">
    <property type="entry name" value="Cyclin"/>
</dbReference>